<comment type="caution">
    <text evidence="1">The sequence shown here is derived from an EMBL/GenBank/DDBJ whole genome shotgun (WGS) entry which is preliminary data.</text>
</comment>
<sequence length="166" mass="18553">MSKQSQSPLAALTEQIGGESAFNYLIMTFSETVLQDLELQVAFKGMDAEVLADHMTNLIKMVFGYSCKSSMVSSSVRGRVVLRNYALFELGLSRSQLRKLQLHFEAAMVDSMVEGDVFEHCKERFTDLCIIFDAEKRGLQQSPDAMSNDPAMIMMARARRVVPKAA</sequence>
<protein>
    <submittedName>
        <fullName evidence="1">Uncharacterized protein</fullName>
    </submittedName>
</protein>
<reference evidence="1" key="1">
    <citation type="submission" date="2023-08" db="EMBL/GenBank/DDBJ databases">
        <authorList>
            <person name="Audoor S."/>
            <person name="Bilcke G."/>
        </authorList>
    </citation>
    <scope>NUCLEOTIDE SEQUENCE</scope>
</reference>
<dbReference type="Gene3D" id="1.10.490.10">
    <property type="entry name" value="Globins"/>
    <property type="match status" value="1"/>
</dbReference>
<keyword evidence="2" id="KW-1185">Reference proteome</keyword>
<evidence type="ECO:0000313" key="2">
    <source>
        <dbReference type="Proteomes" id="UP001295423"/>
    </source>
</evidence>
<dbReference type="AlphaFoldDB" id="A0AAD2GD18"/>
<dbReference type="GO" id="GO:0019825">
    <property type="term" value="F:oxygen binding"/>
    <property type="evidence" value="ECO:0007669"/>
    <property type="project" value="InterPro"/>
</dbReference>
<dbReference type="InterPro" id="IPR012292">
    <property type="entry name" value="Globin/Proto"/>
</dbReference>
<dbReference type="GO" id="GO:0020037">
    <property type="term" value="F:heme binding"/>
    <property type="evidence" value="ECO:0007669"/>
    <property type="project" value="InterPro"/>
</dbReference>
<organism evidence="1 2">
    <name type="scientific">Cylindrotheca closterium</name>
    <dbReference type="NCBI Taxonomy" id="2856"/>
    <lineage>
        <taxon>Eukaryota</taxon>
        <taxon>Sar</taxon>
        <taxon>Stramenopiles</taxon>
        <taxon>Ochrophyta</taxon>
        <taxon>Bacillariophyta</taxon>
        <taxon>Bacillariophyceae</taxon>
        <taxon>Bacillariophycidae</taxon>
        <taxon>Bacillariales</taxon>
        <taxon>Bacillariaceae</taxon>
        <taxon>Cylindrotheca</taxon>
    </lineage>
</organism>
<dbReference type="SUPFAM" id="SSF46458">
    <property type="entry name" value="Globin-like"/>
    <property type="match status" value="1"/>
</dbReference>
<dbReference type="InterPro" id="IPR009050">
    <property type="entry name" value="Globin-like_sf"/>
</dbReference>
<proteinExistence type="predicted"/>
<accession>A0AAD2GD18</accession>
<name>A0AAD2GD18_9STRA</name>
<dbReference type="EMBL" id="CAKOGP040002502">
    <property type="protein sequence ID" value="CAJ1970349.1"/>
    <property type="molecule type" value="Genomic_DNA"/>
</dbReference>
<evidence type="ECO:0000313" key="1">
    <source>
        <dbReference type="EMBL" id="CAJ1970349.1"/>
    </source>
</evidence>
<gene>
    <name evidence="1" type="ORF">CYCCA115_LOCUS24368</name>
</gene>
<dbReference type="Proteomes" id="UP001295423">
    <property type="component" value="Unassembled WGS sequence"/>
</dbReference>